<keyword evidence="1" id="KW-0805">Transcription regulation</keyword>
<dbReference type="Pfam" id="PF00196">
    <property type="entry name" value="GerE"/>
    <property type="match status" value="1"/>
</dbReference>
<dbReference type="PRINTS" id="PR00038">
    <property type="entry name" value="HTHLUXR"/>
</dbReference>
<evidence type="ECO:0000256" key="1">
    <source>
        <dbReference type="ARBA" id="ARBA00023015"/>
    </source>
</evidence>
<organism evidence="5 6">
    <name type="scientific">Floridaenema flaviceps BLCC-F50</name>
    <dbReference type="NCBI Taxonomy" id="3153642"/>
    <lineage>
        <taxon>Bacteria</taxon>
        <taxon>Bacillati</taxon>
        <taxon>Cyanobacteriota</taxon>
        <taxon>Cyanophyceae</taxon>
        <taxon>Oscillatoriophycideae</taxon>
        <taxon>Aerosakkonematales</taxon>
        <taxon>Aerosakkonemataceae</taxon>
        <taxon>Floridanema</taxon>
        <taxon>Floridanema flaviceps</taxon>
    </lineage>
</organism>
<dbReference type="Proteomes" id="UP001576784">
    <property type="component" value="Unassembled WGS sequence"/>
</dbReference>
<keyword evidence="6" id="KW-1185">Reference proteome</keyword>
<dbReference type="SMART" id="SM00421">
    <property type="entry name" value="HTH_LUXR"/>
    <property type="match status" value="1"/>
</dbReference>
<dbReference type="RefSeq" id="WP_413267541.1">
    <property type="nucleotide sequence ID" value="NZ_JBHFNR010000270.1"/>
</dbReference>
<dbReference type="EMBL" id="JBHFNR010000270">
    <property type="protein sequence ID" value="MFB2897934.1"/>
    <property type="molecule type" value="Genomic_DNA"/>
</dbReference>
<reference evidence="5 6" key="1">
    <citation type="submission" date="2024-09" db="EMBL/GenBank/DDBJ databases">
        <title>Floridaenema gen nov. (Aerosakkonemataceae, Aerosakkonematales ord. nov., Cyanobacteria) from benthic tropical and subtropical fresh waters, with the description of four new species.</title>
        <authorList>
            <person name="Moretto J.A."/>
            <person name="Berthold D.E."/>
            <person name="Lefler F.W."/>
            <person name="Huang I.-S."/>
            <person name="Laughinghouse H. IV."/>
        </authorList>
    </citation>
    <scope>NUCLEOTIDE SEQUENCE [LARGE SCALE GENOMIC DNA]</scope>
    <source>
        <strain evidence="5 6">BLCC-F50</strain>
    </source>
</reference>
<dbReference type="InterPro" id="IPR036388">
    <property type="entry name" value="WH-like_DNA-bd_sf"/>
</dbReference>
<accession>A0ABV4Y491</accession>
<name>A0ABV4Y491_9CYAN</name>
<dbReference type="PANTHER" id="PTHR44688:SF25">
    <property type="entry name" value="HTH LUXR-TYPE DOMAIN-CONTAINING PROTEIN"/>
    <property type="match status" value="1"/>
</dbReference>
<evidence type="ECO:0000313" key="6">
    <source>
        <dbReference type="Proteomes" id="UP001576784"/>
    </source>
</evidence>
<dbReference type="SUPFAM" id="SSF46894">
    <property type="entry name" value="C-terminal effector domain of the bipartite response regulators"/>
    <property type="match status" value="1"/>
</dbReference>
<dbReference type="Gene3D" id="1.10.10.10">
    <property type="entry name" value="Winged helix-like DNA-binding domain superfamily/Winged helix DNA-binding domain"/>
    <property type="match status" value="1"/>
</dbReference>
<dbReference type="PROSITE" id="PS00622">
    <property type="entry name" value="HTH_LUXR_1"/>
    <property type="match status" value="1"/>
</dbReference>
<evidence type="ECO:0000313" key="5">
    <source>
        <dbReference type="EMBL" id="MFB2897934.1"/>
    </source>
</evidence>
<evidence type="ECO:0000259" key="4">
    <source>
        <dbReference type="PROSITE" id="PS50043"/>
    </source>
</evidence>
<dbReference type="InterPro" id="IPR016032">
    <property type="entry name" value="Sig_transdc_resp-reg_C-effctor"/>
</dbReference>
<sequence length="130" mass="14805">MKVNSSLSLLAIEHLIQNSQVELSQTKLEMPQLLNSNMQSEKSWLSNSKTVRIRALVPEYHLYLQEHPLTKREIEILELIVEGDTNSEIAEKLYLTVGTVKTHLRNIFNKLNVNDRTQAAVIALRAGLVE</sequence>
<protein>
    <submittedName>
        <fullName evidence="5">Response regulator transcription factor</fullName>
    </submittedName>
</protein>
<evidence type="ECO:0000256" key="3">
    <source>
        <dbReference type="ARBA" id="ARBA00023163"/>
    </source>
</evidence>
<dbReference type="PROSITE" id="PS50043">
    <property type="entry name" value="HTH_LUXR_2"/>
    <property type="match status" value="1"/>
</dbReference>
<keyword evidence="3" id="KW-0804">Transcription</keyword>
<feature type="domain" description="HTH luxR-type" evidence="4">
    <location>
        <begin position="62"/>
        <end position="127"/>
    </location>
</feature>
<proteinExistence type="predicted"/>
<dbReference type="CDD" id="cd06170">
    <property type="entry name" value="LuxR_C_like"/>
    <property type="match status" value="1"/>
</dbReference>
<dbReference type="InterPro" id="IPR000792">
    <property type="entry name" value="Tscrpt_reg_LuxR_C"/>
</dbReference>
<keyword evidence="2" id="KW-0238">DNA-binding</keyword>
<dbReference type="PANTHER" id="PTHR44688">
    <property type="entry name" value="DNA-BINDING TRANSCRIPTIONAL ACTIVATOR DEVR_DOSR"/>
    <property type="match status" value="1"/>
</dbReference>
<evidence type="ECO:0000256" key="2">
    <source>
        <dbReference type="ARBA" id="ARBA00023125"/>
    </source>
</evidence>
<comment type="caution">
    <text evidence="5">The sequence shown here is derived from an EMBL/GenBank/DDBJ whole genome shotgun (WGS) entry which is preliminary data.</text>
</comment>
<gene>
    <name evidence="5" type="ORF">ACE1CI_33895</name>
</gene>